<dbReference type="PANTHER" id="PTHR11214:SF378">
    <property type="entry name" value="BETA-1,3-GALACTOSYLTRANSFERASE 4"/>
    <property type="match status" value="1"/>
</dbReference>
<comment type="caution">
    <text evidence="11">The sequence shown here is derived from an EMBL/GenBank/DDBJ whole genome shotgun (WGS) entry which is preliminary data.</text>
</comment>
<keyword evidence="3 10" id="KW-0328">Glycosyltransferase</keyword>
<dbReference type="GO" id="GO:0016758">
    <property type="term" value="F:hexosyltransferase activity"/>
    <property type="evidence" value="ECO:0007669"/>
    <property type="project" value="InterPro"/>
</dbReference>
<evidence type="ECO:0000313" key="12">
    <source>
        <dbReference type="Proteomes" id="UP000821853"/>
    </source>
</evidence>
<organism evidence="11 12">
    <name type="scientific">Haemaphysalis longicornis</name>
    <name type="common">Bush tick</name>
    <dbReference type="NCBI Taxonomy" id="44386"/>
    <lineage>
        <taxon>Eukaryota</taxon>
        <taxon>Metazoa</taxon>
        <taxon>Ecdysozoa</taxon>
        <taxon>Arthropoda</taxon>
        <taxon>Chelicerata</taxon>
        <taxon>Arachnida</taxon>
        <taxon>Acari</taxon>
        <taxon>Parasitiformes</taxon>
        <taxon>Ixodida</taxon>
        <taxon>Ixodoidea</taxon>
        <taxon>Ixodidae</taxon>
        <taxon>Haemaphysalinae</taxon>
        <taxon>Haemaphysalis</taxon>
    </lineage>
</organism>
<gene>
    <name evidence="11" type="ORF">HPB48_026065</name>
</gene>
<dbReference type="EC" id="2.4.1.-" evidence="10"/>
<evidence type="ECO:0000256" key="1">
    <source>
        <dbReference type="ARBA" id="ARBA00004323"/>
    </source>
</evidence>
<dbReference type="AlphaFoldDB" id="A0A9J6HAI5"/>
<dbReference type="OrthoDB" id="6502574at2759"/>
<evidence type="ECO:0000256" key="9">
    <source>
        <dbReference type="ARBA" id="ARBA00023136"/>
    </source>
</evidence>
<sequence>MVANRSRSPVTILLVSFVSVLVLGLVFRHLEKALDRQYLPKQLCHAAGEKAIQVVVAVRTSPNNYDTRQAIRSSMASPAVRALLPWQVVFYMGHSLDRKTFSRAPTGGSQGRHHHHPLRNTTSGNTVKCFLHAIRWVHERCEPNLRYLIHTNDSTMVDLVAAYEYIWNMSGGNRYFYCSPVSNVPVDRDANSPTYLSETQFSKPHFSTFCEGDAFIVPAELLKTLVKVSQAIAQYPLLGPYVTGDLARVAEVGHRNISTKVGLW</sequence>
<keyword evidence="12" id="KW-1185">Reference proteome</keyword>
<dbReference type="EMBL" id="JABSTR010001553">
    <property type="protein sequence ID" value="KAH9384082.1"/>
    <property type="molecule type" value="Genomic_DNA"/>
</dbReference>
<evidence type="ECO:0000256" key="5">
    <source>
        <dbReference type="ARBA" id="ARBA00022692"/>
    </source>
</evidence>
<comment type="similarity">
    <text evidence="2 10">Belongs to the glycosyltransferase 31 family.</text>
</comment>
<protein>
    <recommendedName>
        <fullName evidence="10">Hexosyltransferase</fullName>
        <ecNumber evidence="10">2.4.1.-</ecNumber>
    </recommendedName>
</protein>
<evidence type="ECO:0000256" key="10">
    <source>
        <dbReference type="RuleBase" id="RU363063"/>
    </source>
</evidence>
<evidence type="ECO:0000256" key="4">
    <source>
        <dbReference type="ARBA" id="ARBA00022679"/>
    </source>
</evidence>
<dbReference type="Proteomes" id="UP000821853">
    <property type="component" value="Unassembled WGS sequence"/>
</dbReference>
<comment type="subcellular location">
    <subcellularLocation>
        <location evidence="1 10">Golgi apparatus membrane</location>
        <topology evidence="1 10">Single-pass type II membrane protein</topology>
    </subcellularLocation>
</comment>
<dbReference type="Pfam" id="PF01762">
    <property type="entry name" value="Galactosyl_T"/>
    <property type="match status" value="1"/>
</dbReference>
<keyword evidence="7" id="KW-1133">Transmembrane helix</keyword>
<dbReference type="GO" id="GO:0000139">
    <property type="term" value="C:Golgi membrane"/>
    <property type="evidence" value="ECO:0007669"/>
    <property type="project" value="UniProtKB-SubCell"/>
</dbReference>
<dbReference type="InterPro" id="IPR002659">
    <property type="entry name" value="Glyco_trans_31"/>
</dbReference>
<dbReference type="GO" id="GO:0006493">
    <property type="term" value="P:protein O-linked glycosylation"/>
    <property type="evidence" value="ECO:0007669"/>
    <property type="project" value="TreeGrafter"/>
</dbReference>
<accession>A0A9J6HAI5</accession>
<dbReference type="VEuPathDB" id="VectorBase:HLOH_051062"/>
<keyword evidence="5" id="KW-0812">Transmembrane</keyword>
<proteinExistence type="inferred from homology"/>
<evidence type="ECO:0000256" key="3">
    <source>
        <dbReference type="ARBA" id="ARBA00022676"/>
    </source>
</evidence>
<name>A0A9J6HAI5_HAELO</name>
<reference evidence="11 12" key="1">
    <citation type="journal article" date="2020" name="Cell">
        <title>Large-Scale Comparative Analyses of Tick Genomes Elucidate Their Genetic Diversity and Vector Capacities.</title>
        <authorList>
            <consortium name="Tick Genome and Microbiome Consortium (TIGMIC)"/>
            <person name="Jia N."/>
            <person name="Wang J."/>
            <person name="Shi W."/>
            <person name="Du L."/>
            <person name="Sun Y."/>
            <person name="Zhan W."/>
            <person name="Jiang J.F."/>
            <person name="Wang Q."/>
            <person name="Zhang B."/>
            <person name="Ji P."/>
            <person name="Bell-Sakyi L."/>
            <person name="Cui X.M."/>
            <person name="Yuan T.T."/>
            <person name="Jiang B.G."/>
            <person name="Yang W.F."/>
            <person name="Lam T.T."/>
            <person name="Chang Q.C."/>
            <person name="Ding S.J."/>
            <person name="Wang X.J."/>
            <person name="Zhu J.G."/>
            <person name="Ruan X.D."/>
            <person name="Zhao L."/>
            <person name="Wei J.T."/>
            <person name="Ye R.Z."/>
            <person name="Que T.C."/>
            <person name="Du C.H."/>
            <person name="Zhou Y.H."/>
            <person name="Cheng J.X."/>
            <person name="Dai P.F."/>
            <person name="Guo W.B."/>
            <person name="Han X.H."/>
            <person name="Huang E.J."/>
            <person name="Li L.F."/>
            <person name="Wei W."/>
            <person name="Gao Y.C."/>
            <person name="Liu J.Z."/>
            <person name="Shao H.Z."/>
            <person name="Wang X."/>
            <person name="Wang C.C."/>
            <person name="Yang T.C."/>
            <person name="Huo Q.B."/>
            <person name="Li W."/>
            <person name="Chen H.Y."/>
            <person name="Chen S.E."/>
            <person name="Zhou L.G."/>
            <person name="Ni X.B."/>
            <person name="Tian J.H."/>
            <person name="Sheng Y."/>
            <person name="Liu T."/>
            <person name="Pan Y.S."/>
            <person name="Xia L.Y."/>
            <person name="Li J."/>
            <person name="Zhao F."/>
            <person name="Cao W.C."/>
        </authorList>
    </citation>
    <scope>NUCLEOTIDE SEQUENCE [LARGE SCALE GENOMIC DNA]</scope>
    <source>
        <strain evidence="11">HaeL-2018</strain>
    </source>
</reference>
<evidence type="ECO:0000256" key="2">
    <source>
        <dbReference type="ARBA" id="ARBA00008661"/>
    </source>
</evidence>
<keyword evidence="4" id="KW-0808">Transferase</keyword>
<keyword evidence="8 10" id="KW-0333">Golgi apparatus</keyword>
<keyword evidence="9" id="KW-0472">Membrane</keyword>
<evidence type="ECO:0000256" key="6">
    <source>
        <dbReference type="ARBA" id="ARBA00022968"/>
    </source>
</evidence>
<evidence type="ECO:0000256" key="7">
    <source>
        <dbReference type="ARBA" id="ARBA00022989"/>
    </source>
</evidence>
<evidence type="ECO:0000256" key="8">
    <source>
        <dbReference type="ARBA" id="ARBA00023034"/>
    </source>
</evidence>
<keyword evidence="6" id="KW-0735">Signal-anchor</keyword>
<evidence type="ECO:0000313" key="11">
    <source>
        <dbReference type="EMBL" id="KAH9384082.1"/>
    </source>
</evidence>
<dbReference type="OMA" id="HMYIANL"/>
<dbReference type="PANTHER" id="PTHR11214">
    <property type="entry name" value="BETA-1,3-N-ACETYLGLUCOSAMINYLTRANSFERASE"/>
    <property type="match status" value="1"/>
</dbReference>